<dbReference type="PANTHER" id="PTHR36517:SF1">
    <property type="entry name" value="C6 DOMAIN-CONTAINING PROTEIN-RELATED"/>
    <property type="match status" value="1"/>
</dbReference>
<organism evidence="3 4">
    <name type="scientific">Caenorhabditis tropicalis</name>
    <dbReference type="NCBI Taxonomy" id="1561998"/>
    <lineage>
        <taxon>Eukaryota</taxon>
        <taxon>Metazoa</taxon>
        <taxon>Ecdysozoa</taxon>
        <taxon>Nematoda</taxon>
        <taxon>Chromadorea</taxon>
        <taxon>Rhabditida</taxon>
        <taxon>Rhabditina</taxon>
        <taxon>Rhabditomorpha</taxon>
        <taxon>Rhabditoidea</taxon>
        <taxon>Rhabditidae</taxon>
        <taxon>Peloderinae</taxon>
        <taxon>Caenorhabditis</taxon>
    </lineage>
</organism>
<keyword evidence="3" id="KW-1185">Reference proteome</keyword>
<dbReference type="Pfam" id="PF03436">
    <property type="entry name" value="DUF281"/>
    <property type="match status" value="1"/>
</dbReference>
<evidence type="ECO:0000313" key="3">
    <source>
        <dbReference type="Proteomes" id="UP000095282"/>
    </source>
</evidence>
<dbReference type="AlphaFoldDB" id="A0A1I7TGJ7"/>
<feature type="domain" description="DUF281" evidence="2">
    <location>
        <begin position="80"/>
        <end position="134"/>
    </location>
</feature>
<evidence type="ECO:0000256" key="1">
    <source>
        <dbReference type="SAM" id="SignalP"/>
    </source>
</evidence>
<evidence type="ECO:0000259" key="2">
    <source>
        <dbReference type="Pfam" id="PF03436"/>
    </source>
</evidence>
<feature type="chain" id="PRO_5009307577" evidence="1">
    <location>
        <begin position="19"/>
        <end position="139"/>
    </location>
</feature>
<dbReference type="eggNOG" id="ENOG502TK5G">
    <property type="taxonomic scope" value="Eukaryota"/>
</dbReference>
<proteinExistence type="predicted"/>
<feature type="signal peptide" evidence="1">
    <location>
        <begin position="1"/>
        <end position="18"/>
    </location>
</feature>
<dbReference type="WBParaSite" id="Csp11.Scaffold607.g5724.t1">
    <property type="protein sequence ID" value="Csp11.Scaffold607.g5724.t1"/>
    <property type="gene ID" value="Csp11.Scaffold607.g5724"/>
</dbReference>
<dbReference type="PANTHER" id="PTHR36517">
    <property type="entry name" value="PROTEIN CBG25732"/>
    <property type="match status" value="1"/>
</dbReference>
<dbReference type="InterPro" id="IPR005098">
    <property type="entry name" value="DUF281"/>
</dbReference>
<sequence length="139" mass="14656">MLLKVSLLLICFTAFGETCEDSNRTIVKSPEVTTGVTTAIKPPTTAGENLCDQCDINAIAPVLDDPDNTRFVSIEQDPVDGCAKTYAVCQRTDNMLCDSVEMTATTASGGTLVDEISTGGSAGGNFTCGKDDLYSWKTA</sequence>
<dbReference type="Proteomes" id="UP000095282">
    <property type="component" value="Unplaced"/>
</dbReference>
<reference evidence="4" key="1">
    <citation type="submission" date="2016-11" db="UniProtKB">
        <authorList>
            <consortium name="WormBaseParasite"/>
        </authorList>
    </citation>
    <scope>IDENTIFICATION</scope>
</reference>
<keyword evidence="1" id="KW-0732">Signal</keyword>
<accession>A0A1I7TGJ7</accession>
<name>A0A1I7TGJ7_9PELO</name>
<protein>
    <submittedName>
        <fullName evidence="4">DUF281 domain-containing protein</fullName>
    </submittedName>
</protein>
<evidence type="ECO:0000313" key="4">
    <source>
        <dbReference type="WBParaSite" id="Csp11.Scaffold607.g5724.t1"/>
    </source>
</evidence>